<evidence type="ECO:0000313" key="3">
    <source>
        <dbReference type="Proteomes" id="UP001500571"/>
    </source>
</evidence>
<dbReference type="RefSeq" id="WP_344044680.1">
    <property type="nucleotide sequence ID" value="NZ_BAAAPB010000002.1"/>
</dbReference>
<accession>A0ABN2QYE2</accession>
<proteinExistence type="predicted"/>
<organism evidence="2 3">
    <name type="scientific">Nocardioides panacihumi</name>
    <dbReference type="NCBI Taxonomy" id="400774"/>
    <lineage>
        <taxon>Bacteria</taxon>
        <taxon>Bacillati</taxon>
        <taxon>Actinomycetota</taxon>
        <taxon>Actinomycetes</taxon>
        <taxon>Propionibacteriales</taxon>
        <taxon>Nocardioidaceae</taxon>
        <taxon>Nocardioides</taxon>
    </lineage>
</organism>
<dbReference type="Proteomes" id="UP001500571">
    <property type="component" value="Unassembled WGS sequence"/>
</dbReference>
<comment type="caution">
    <text evidence="2">The sequence shown here is derived from an EMBL/GenBank/DDBJ whole genome shotgun (WGS) entry which is preliminary data.</text>
</comment>
<gene>
    <name evidence="2" type="ORF">GCM10009798_20090</name>
</gene>
<dbReference type="InterPro" id="IPR022183">
    <property type="entry name" value="DUF3710"/>
</dbReference>
<name>A0ABN2QYE2_9ACTN</name>
<sequence length="209" mass="22233">MKFRRKSAGPDNLSDDVDASAEIGGLPAGPYDADEMSDAVADVERIDLGSIALAPFPGRELRLQVDDATGAVQAALLTAEDGALELRAFAAPRNGDLWGDVRPQLATDVQRRGGTVTEREGRWGPELVCQLGVQMPDGQAGTQISRIIGINGPRWLLRATLLGRPAVDDDYAKSWEDGITDVVVRRGAGAMPVGEALPLTLPPEAQRVQ</sequence>
<dbReference type="Pfam" id="PF12502">
    <property type="entry name" value="DUF3710"/>
    <property type="match status" value="1"/>
</dbReference>
<reference evidence="2 3" key="1">
    <citation type="journal article" date="2019" name="Int. J. Syst. Evol. Microbiol.">
        <title>The Global Catalogue of Microorganisms (GCM) 10K type strain sequencing project: providing services to taxonomists for standard genome sequencing and annotation.</title>
        <authorList>
            <consortium name="The Broad Institute Genomics Platform"/>
            <consortium name="The Broad Institute Genome Sequencing Center for Infectious Disease"/>
            <person name="Wu L."/>
            <person name="Ma J."/>
        </authorList>
    </citation>
    <scope>NUCLEOTIDE SEQUENCE [LARGE SCALE GENOMIC DNA]</scope>
    <source>
        <strain evidence="2 3">JCM 15309</strain>
    </source>
</reference>
<evidence type="ECO:0000313" key="2">
    <source>
        <dbReference type="EMBL" id="GAA1960446.1"/>
    </source>
</evidence>
<feature type="region of interest" description="Disordered" evidence="1">
    <location>
        <begin position="1"/>
        <end position="31"/>
    </location>
</feature>
<evidence type="ECO:0000256" key="1">
    <source>
        <dbReference type="SAM" id="MobiDB-lite"/>
    </source>
</evidence>
<keyword evidence="3" id="KW-1185">Reference proteome</keyword>
<dbReference type="EMBL" id="BAAAPB010000002">
    <property type="protein sequence ID" value="GAA1960446.1"/>
    <property type="molecule type" value="Genomic_DNA"/>
</dbReference>
<protein>
    <submittedName>
        <fullName evidence="2">DUF3710 domain-containing protein</fullName>
    </submittedName>
</protein>